<dbReference type="RefSeq" id="XP_016646208.1">
    <property type="nucleotide sequence ID" value="XM_016783442.1"/>
</dbReference>
<dbReference type="Proteomes" id="UP000028545">
    <property type="component" value="Unassembled WGS sequence"/>
</dbReference>
<evidence type="ECO:0000313" key="2">
    <source>
        <dbReference type="EMBL" id="KEZ46409.1"/>
    </source>
</evidence>
<reference evidence="2 3" key="1">
    <citation type="journal article" date="2014" name="Genome Announc.">
        <title>Draft genome sequence of the pathogenic fungus Scedosporium apiospermum.</title>
        <authorList>
            <person name="Vandeputte P."/>
            <person name="Ghamrawi S."/>
            <person name="Rechenmann M."/>
            <person name="Iltis A."/>
            <person name="Giraud S."/>
            <person name="Fleury M."/>
            <person name="Thornton C."/>
            <person name="Delhaes L."/>
            <person name="Meyer W."/>
            <person name="Papon N."/>
            <person name="Bouchara J.P."/>
        </authorList>
    </citation>
    <scope>NUCLEOTIDE SEQUENCE [LARGE SCALE GENOMIC DNA]</scope>
    <source>
        <strain evidence="2 3">IHEM 14462</strain>
    </source>
</reference>
<protein>
    <submittedName>
        <fullName evidence="2">Uncharacterized protein</fullName>
    </submittedName>
</protein>
<gene>
    <name evidence="2" type="ORF">SAPIO_CDS0731</name>
</gene>
<dbReference type="EMBL" id="JOWA01000033">
    <property type="protein sequence ID" value="KEZ46409.1"/>
    <property type="molecule type" value="Genomic_DNA"/>
</dbReference>
<keyword evidence="3" id="KW-1185">Reference proteome</keyword>
<dbReference type="OMA" id="FACKHTE"/>
<evidence type="ECO:0000256" key="1">
    <source>
        <dbReference type="SAM" id="MobiDB-lite"/>
    </source>
</evidence>
<sequence length="845" mass="95893">MDQEHLVDDDGLPYSGEDILSCTSDDDPYGAEELDTLRSIKHSREIELSITANYTTDWKPRETRSSNRRNTEIVYKVFKFGVEPKLCCGYIRFKARDGMGTIEITNRRATLQPCHLNLGGSSKVEDKTQAGEHGDGLKVALIVMTRSPQNYRIRCQSGGFSWNFNFTKKRNMVARLTRMTPKKIEDVTRHAAQQVSNSLLPLAADPKRDVQFVIGERSRRRNEKGKLRDCAQVSREDFDKWTMAALFLHDIPSGNLVVSKKDEIQIGHLVLDPRFRGNIYLKGLLLQESTPDQSASMSGKELKFGYNFVSGRTNRDRQVMSSAREESQAMLHIWQGIPNAHNLIEELNSMLNSPDIEYADVTAAKNYMNLETAGRLKAYLFSEKFNGKWYYCSEEKAQNPRFDDIIRKLGRESSELKKPYWSILRRHNLIWTAEEEEKRRFLEAKPAKIPQTSFARCVERLFRSCIQACPHLDGISVQFVQAGPLDLQLFYSKKPDHKFKVHERWLSQEAAIQSLGLLAVIADYDVVLHTVKTLFSDGLDQVLSQELKRSPDLQRAWGKRHEICRNMEQRLLNFLRMDKIRVETTSPGSLEVLWPSVQGWPDDTPITVQVHSTDHHHCAELKEHLLADDGTSGTGSGIQPCRVATVPIGRVSHREDNLEGGQEYFIIINSASDPLSFNIVSEDCYIETPEPRNSRPSSSARPEDDGDGSAYLNGEELRPDASLGSKDATDIDMDMSVDEPTPPPAPFSDPPIPELVGRNTTDPPRAASQRTLWPWERQSQLDTDELFSVGAKLTSLNILAMDQDRWFEATNGNQVKAVIGFPKEQPLPECQRKRRRTDNGDDVDL</sequence>
<organism evidence="2 3">
    <name type="scientific">Pseudallescheria apiosperma</name>
    <name type="common">Scedosporium apiospermum</name>
    <dbReference type="NCBI Taxonomy" id="563466"/>
    <lineage>
        <taxon>Eukaryota</taxon>
        <taxon>Fungi</taxon>
        <taxon>Dikarya</taxon>
        <taxon>Ascomycota</taxon>
        <taxon>Pezizomycotina</taxon>
        <taxon>Sordariomycetes</taxon>
        <taxon>Hypocreomycetidae</taxon>
        <taxon>Microascales</taxon>
        <taxon>Microascaceae</taxon>
        <taxon>Scedosporium</taxon>
    </lineage>
</organism>
<dbReference type="OrthoDB" id="5376140at2759"/>
<feature type="compositionally biased region" description="Pro residues" evidence="1">
    <location>
        <begin position="740"/>
        <end position="753"/>
    </location>
</feature>
<dbReference type="GeneID" id="27718883"/>
<name>A0A084GGE7_PSEDA</name>
<dbReference type="HOGENOM" id="CLU_337119_0_0_1"/>
<accession>A0A084GGE7</accession>
<comment type="caution">
    <text evidence="2">The sequence shown here is derived from an EMBL/GenBank/DDBJ whole genome shotgun (WGS) entry which is preliminary data.</text>
</comment>
<feature type="region of interest" description="Disordered" evidence="1">
    <location>
        <begin position="687"/>
        <end position="770"/>
    </location>
</feature>
<proteinExistence type="predicted"/>
<dbReference type="KEGG" id="sapo:SAPIO_CDS0731"/>
<dbReference type="VEuPathDB" id="FungiDB:SAPIO_CDS0731"/>
<feature type="region of interest" description="Disordered" evidence="1">
    <location>
        <begin position="822"/>
        <end position="845"/>
    </location>
</feature>
<dbReference type="AlphaFoldDB" id="A0A084GGE7"/>
<evidence type="ECO:0000313" key="3">
    <source>
        <dbReference type="Proteomes" id="UP000028545"/>
    </source>
</evidence>